<dbReference type="PANTHER" id="PTHR12304:SF4">
    <property type="entry name" value="URIDINE NUCLEOSIDASE"/>
    <property type="match status" value="1"/>
</dbReference>
<keyword evidence="2" id="KW-0326">Glycosidase</keyword>
<feature type="domain" description="Inosine/uridine-preferring nucleoside hydrolase" evidence="3">
    <location>
        <begin position="13"/>
        <end position="293"/>
    </location>
</feature>
<evidence type="ECO:0000256" key="1">
    <source>
        <dbReference type="ARBA" id="ARBA00022801"/>
    </source>
</evidence>
<dbReference type="InterPro" id="IPR023186">
    <property type="entry name" value="IUNH"/>
</dbReference>
<dbReference type="Gene3D" id="3.90.245.10">
    <property type="entry name" value="Ribonucleoside hydrolase-like"/>
    <property type="match status" value="1"/>
</dbReference>
<reference evidence="5" key="1">
    <citation type="submission" date="2016-10" db="EMBL/GenBank/DDBJ databases">
        <authorList>
            <person name="Varghese N."/>
            <person name="Submissions S."/>
        </authorList>
    </citation>
    <scope>NUCLEOTIDE SEQUENCE [LARGE SCALE GENOMIC DNA]</scope>
    <source>
        <strain evidence="5">DSM 45722</strain>
    </source>
</reference>
<dbReference type="Proteomes" id="UP000198981">
    <property type="component" value="Unassembled WGS sequence"/>
</dbReference>
<accession>A0A1G4XRZ6</accession>
<evidence type="ECO:0000256" key="2">
    <source>
        <dbReference type="ARBA" id="ARBA00023295"/>
    </source>
</evidence>
<evidence type="ECO:0000259" key="3">
    <source>
        <dbReference type="Pfam" id="PF01156"/>
    </source>
</evidence>
<dbReference type="SUPFAM" id="SSF53590">
    <property type="entry name" value="Nucleoside hydrolase"/>
    <property type="match status" value="1"/>
</dbReference>
<dbReference type="InterPro" id="IPR036452">
    <property type="entry name" value="Ribo_hydro-like"/>
</dbReference>
<dbReference type="Pfam" id="PF01156">
    <property type="entry name" value="IU_nuc_hydro"/>
    <property type="match status" value="1"/>
</dbReference>
<protein>
    <submittedName>
        <fullName evidence="4">Purine nucleosidase</fullName>
    </submittedName>
</protein>
<gene>
    <name evidence="4" type="ORF">SAMN03159343_1291</name>
</gene>
<dbReference type="GO" id="GO:0008477">
    <property type="term" value="F:purine nucleosidase activity"/>
    <property type="evidence" value="ECO:0007669"/>
    <property type="project" value="TreeGrafter"/>
</dbReference>
<evidence type="ECO:0000313" key="5">
    <source>
        <dbReference type="Proteomes" id="UP000198981"/>
    </source>
</evidence>
<keyword evidence="5" id="KW-1185">Reference proteome</keyword>
<dbReference type="AlphaFoldDB" id="A0A1G4XRZ6"/>
<proteinExistence type="predicted"/>
<name>A0A1G4XRZ6_9ACTN</name>
<dbReference type="RefSeq" id="WP_092801284.1">
    <property type="nucleotide sequence ID" value="NZ_FMUH01000002.1"/>
</dbReference>
<dbReference type="GO" id="GO:0005829">
    <property type="term" value="C:cytosol"/>
    <property type="evidence" value="ECO:0007669"/>
    <property type="project" value="TreeGrafter"/>
</dbReference>
<dbReference type="GO" id="GO:0006152">
    <property type="term" value="P:purine nucleoside catabolic process"/>
    <property type="evidence" value="ECO:0007669"/>
    <property type="project" value="TreeGrafter"/>
</dbReference>
<dbReference type="PANTHER" id="PTHR12304">
    <property type="entry name" value="INOSINE-URIDINE PREFERRING NUCLEOSIDE HYDROLASE"/>
    <property type="match status" value="1"/>
</dbReference>
<dbReference type="InterPro" id="IPR001910">
    <property type="entry name" value="Inosine/uridine_hydrolase_dom"/>
</dbReference>
<dbReference type="OrthoDB" id="9797882at2"/>
<dbReference type="EMBL" id="FMUH01000002">
    <property type="protein sequence ID" value="SCX43770.1"/>
    <property type="molecule type" value="Genomic_DNA"/>
</dbReference>
<sequence>MGPDTTPTTRTPVFLDCDTGIDDVLAIAFLLSRPELELVGVGSVSGNLDAARAAQNTLRVLDLLEAPDVPVAVGAHDFTAHPYAGGAPAVHGVNGIGDVVLPDTARGLDGRDAAQLLVDLAHEHRGALRVLAIGPCTNLAIALDREPGIAELVRDVTVMGGAFLEPGNITPHAEANVWNDPEAADAVFAARWAVTALPVDAARRQLLEADDLRALRDDPSPVVSTVGRMLEVYGEFYRGVFGRPLAVLYDPLAAALLTDAVQVTGELEQPVVVVTGDGEERGRTTARSVDDAEAAGRRPCRIVLATEPAFAPLLVDALRSFG</sequence>
<dbReference type="STRING" id="1960309.SAMN03159343_1291"/>
<keyword evidence="1" id="KW-0378">Hydrolase</keyword>
<organism evidence="4 5">
    <name type="scientific">Klenkia marina</name>
    <dbReference type="NCBI Taxonomy" id="1960309"/>
    <lineage>
        <taxon>Bacteria</taxon>
        <taxon>Bacillati</taxon>
        <taxon>Actinomycetota</taxon>
        <taxon>Actinomycetes</taxon>
        <taxon>Geodermatophilales</taxon>
        <taxon>Geodermatophilaceae</taxon>
        <taxon>Klenkia</taxon>
    </lineage>
</organism>
<evidence type="ECO:0000313" key="4">
    <source>
        <dbReference type="EMBL" id="SCX43770.1"/>
    </source>
</evidence>